<keyword evidence="1 2" id="KW-0732">Signal</keyword>
<evidence type="ECO:0000256" key="1">
    <source>
        <dbReference type="ARBA" id="ARBA00022729"/>
    </source>
</evidence>
<gene>
    <name evidence="3" type="ORF">FB558_0095</name>
</gene>
<feature type="signal peptide" evidence="2">
    <location>
        <begin position="1"/>
        <end position="21"/>
    </location>
</feature>
<dbReference type="Gene3D" id="3.40.190.170">
    <property type="entry name" value="Bacterial extracellular solute-binding protein, family 7"/>
    <property type="match status" value="1"/>
</dbReference>
<dbReference type="Pfam" id="PF03480">
    <property type="entry name" value="DctP"/>
    <property type="match status" value="1"/>
</dbReference>
<dbReference type="NCBIfam" id="NF037995">
    <property type="entry name" value="TRAP_S1"/>
    <property type="match status" value="1"/>
</dbReference>
<evidence type="ECO:0000313" key="3">
    <source>
        <dbReference type="EMBL" id="TQM13362.1"/>
    </source>
</evidence>
<dbReference type="GO" id="GO:0030246">
    <property type="term" value="F:carbohydrate binding"/>
    <property type="evidence" value="ECO:0007669"/>
    <property type="project" value="TreeGrafter"/>
</dbReference>
<dbReference type="CDD" id="cd13603">
    <property type="entry name" value="PBP2_TRAP_Siap_TeaA_like"/>
    <property type="match status" value="1"/>
</dbReference>
<protein>
    <submittedName>
        <fullName evidence="3">Tripartite ATP-independent transporter DctP family solute receptor</fullName>
    </submittedName>
</protein>
<feature type="chain" id="PRO_5021959246" evidence="2">
    <location>
        <begin position="22"/>
        <end position="341"/>
    </location>
</feature>
<dbReference type="RefSeq" id="WP_142047063.1">
    <property type="nucleotide sequence ID" value="NZ_VFPA01000001.1"/>
</dbReference>
<dbReference type="Proteomes" id="UP000315677">
    <property type="component" value="Unassembled WGS sequence"/>
</dbReference>
<proteinExistence type="predicted"/>
<comment type="caution">
    <text evidence="3">The sequence shown here is derived from an EMBL/GenBank/DDBJ whole genome shotgun (WGS) entry which is preliminary data.</text>
</comment>
<dbReference type="InterPro" id="IPR038404">
    <property type="entry name" value="TRAP_DctP_sf"/>
</dbReference>
<keyword evidence="4" id="KW-1185">Reference proteome</keyword>
<organism evidence="3 4">
    <name type="scientific">Pseudonocardia kunmingensis</name>
    <dbReference type="NCBI Taxonomy" id="630975"/>
    <lineage>
        <taxon>Bacteria</taxon>
        <taxon>Bacillati</taxon>
        <taxon>Actinomycetota</taxon>
        <taxon>Actinomycetes</taxon>
        <taxon>Pseudonocardiales</taxon>
        <taxon>Pseudonocardiaceae</taxon>
        <taxon>Pseudonocardia</taxon>
    </lineage>
</organism>
<keyword evidence="3" id="KW-0675">Receptor</keyword>
<reference evidence="3 4" key="1">
    <citation type="submission" date="2019-06" db="EMBL/GenBank/DDBJ databases">
        <title>Sequencing the genomes of 1000 actinobacteria strains.</title>
        <authorList>
            <person name="Klenk H.-P."/>
        </authorList>
    </citation>
    <scope>NUCLEOTIDE SEQUENCE [LARGE SCALE GENOMIC DNA]</scope>
    <source>
        <strain evidence="3 4">DSM 45301</strain>
    </source>
</reference>
<dbReference type="InterPro" id="IPR018389">
    <property type="entry name" value="DctP_fam"/>
</dbReference>
<dbReference type="EMBL" id="VFPA01000001">
    <property type="protein sequence ID" value="TQM13362.1"/>
    <property type="molecule type" value="Genomic_DNA"/>
</dbReference>
<evidence type="ECO:0000256" key="2">
    <source>
        <dbReference type="SAM" id="SignalP"/>
    </source>
</evidence>
<dbReference type="PANTHER" id="PTHR33376">
    <property type="match status" value="1"/>
</dbReference>
<dbReference type="PANTHER" id="PTHR33376:SF2">
    <property type="entry name" value="DICARBOXYLATE-BINDING PERIPLASMIC PROTEIN"/>
    <property type="match status" value="1"/>
</dbReference>
<accession>A0A543DVK9</accession>
<dbReference type="OrthoDB" id="9815946at2"/>
<dbReference type="PROSITE" id="PS51257">
    <property type="entry name" value="PROKAR_LIPOPROTEIN"/>
    <property type="match status" value="1"/>
</dbReference>
<dbReference type="SUPFAM" id="SSF53850">
    <property type="entry name" value="Periplasmic binding protein-like II"/>
    <property type="match status" value="1"/>
</dbReference>
<dbReference type="AlphaFoldDB" id="A0A543DVK9"/>
<evidence type="ECO:0000313" key="4">
    <source>
        <dbReference type="Proteomes" id="UP000315677"/>
    </source>
</evidence>
<name>A0A543DVK9_9PSEU</name>
<sequence length="341" mass="36517">MPLRTRVFATGALATALLAVAACGGQGPAGGGTAELTFAYEGPLGTGHELAAEIFEDSLDEVSNGAFELQMFPAAQLGGEPALLESVRSGDIDFVLSSTANAAAIAPESGVLSLHYLFDGPDDVIATVGSPEVNEAYQAMAAERVQGARPLTLFTLDLRNMYGDSPVRSVQDLQGSAVRVQATATEDTIFSAYGAQPVHMAFPELYTALQTGTVDAAENAVTYYGLNRHYEVAPVMSMTEHAGNVQVLWVSQRTWDGFTPEQQTAVTEAAMRVRDEQPRAAFELQQELQTEYRELGVQFVEDVDKESFRQRSVPLQDQVAEGLGPHAVTILDAVRSVTRNG</sequence>
<dbReference type="GO" id="GO:0055085">
    <property type="term" value="P:transmembrane transport"/>
    <property type="evidence" value="ECO:0007669"/>
    <property type="project" value="InterPro"/>
</dbReference>